<dbReference type="Pfam" id="PF20056">
    <property type="entry name" value="DUF6455"/>
    <property type="match status" value="1"/>
</dbReference>
<reference evidence="3" key="1">
    <citation type="journal article" date="2019" name="Int. J. Syst. Evol. Microbiol.">
        <title>The Global Catalogue of Microorganisms (GCM) 10K type strain sequencing project: providing services to taxonomists for standard genome sequencing and annotation.</title>
        <authorList>
            <consortium name="The Broad Institute Genomics Platform"/>
            <consortium name="The Broad Institute Genome Sequencing Center for Infectious Disease"/>
            <person name="Wu L."/>
            <person name="Ma J."/>
        </authorList>
    </citation>
    <scope>NUCLEOTIDE SEQUENCE [LARGE SCALE GENOMIC DNA]</scope>
    <source>
        <strain evidence="3">NCAIM B.01391</strain>
    </source>
</reference>
<sequence>MRIWLRRRFERQARLMGAMMERIGIEPELAASRGRLYDAANRRCLWCAAHEACGKWIEQDHSAENGPSFCPNATFFEHTKQMHPKG</sequence>
<proteinExistence type="predicted"/>
<protein>
    <submittedName>
        <fullName evidence="2">DUF6455 family protein</fullName>
    </submittedName>
</protein>
<dbReference type="EMBL" id="JBHSLW010000001">
    <property type="protein sequence ID" value="MFC5417963.1"/>
    <property type="molecule type" value="Genomic_DNA"/>
</dbReference>
<dbReference type="Proteomes" id="UP001596053">
    <property type="component" value="Unassembled WGS sequence"/>
</dbReference>
<gene>
    <name evidence="2" type="ORF">ACFPOB_00105</name>
</gene>
<organism evidence="2 3">
    <name type="scientific">Bosea eneae</name>
    <dbReference type="NCBI Taxonomy" id="151454"/>
    <lineage>
        <taxon>Bacteria</taxon>
        <taxon>Pseudomonadati</taxon>
        <taxon>Pseudomonadota</taxon>
        <taxon>Alphaproteobacteria</taxon>
        <taxon>Hyphomicrobiales</taxon>
        <taxon>Boseaceae</taxon>
        <taxon>Bosea</taxon>
    </lineage>
</organism>
<evidence type="ECO:0000259" key="1">
    <source>
        <dbReference type="Pfam" id="PF20056"/>
    </source>
</evidence>
<dbReference type="InterPro" id="IPR045601">
    <property type="entry name" value="DUF6455"/>
</dbReference>
<feature type="domain" description="DUF6455" evidence="1">
    <location>
        <begin position="7"/>
        <end position="81"/>
    </location>
</feature>
<keyword evidence="3" id="KW-1185">Reference proteome</keyword>
<evidence type="ECO:0000313" key="3">
    <source>
        <dbReference type="Proteomes" id="UP001596053"/>
    </source>
</evidence>
<evidence type="ECO:0000313" key="2">
    <source>
        <dbReference type="EMBL" id="MFC5417963.1"/>
    </source>
</evidence>
<comment type="caution">
    <text evidence="2">The sequence shown here is derived from an EMBL/GenBank/DDBJ whole genome shotgun (WGS) entry which is preliminary data.</text>
</comment>
<name>A0ABW0ILF7_9HYPH</name>
<dbReference type="RefSeq" id="WP_377794913.1">
    <property type="nucleotide sequence ID" value="NZ_JBHSLW010000001.1"/>
</dbReference>
<accession>A0ABW0ILF7</accession>